<dbReference type="OrthoDB" id="9768183at2"/>
<dbReference type="EMBL" id="MUYU01000008">
    <property type="protein sequence ID" value="OOS24873.1"/>
    <property type="molecule type" value="Genomic_DNA"/>
</dbReference>
<dbReference type="SMART" id="SM00062">
    <property type="entry name" value="PBPb"/>
    <property type="match status" value="1"/>
</dbReference>
<dbReference type="AlphaFoldDB" id="A0A1T0CRA0"/>
<accession>A0A1T0CRA0</accession>
<keyword evidence="3" id="KW-0732">Signal</keyword>
<dbReference type="InterPro" id="IPR001638">
    <property type="entry name" value="Solute-binding_3/MltF_N"/>
</dbReference>
<dbReference type="Proteomes" id="UP000189800">
    <property type="component" value="Unassembled WGS sequence"/>
</dbReference>
<dbReference type="PROSITE" id="PS01039">
    <property type="entry name" value="SBP_BACTERIAL_3"/>
    <property type="match status" value="1"/>
</dbReference>
<evidence type="ECO:0000259" key="5">
    <source>
        <dbReference type="SMART" id="SM00062"/>
    </source>
</evidence>
<comment type="subcellular location">
    <subcellularLocation>
        <location evidence="1">Cell envelope</location>
    </subcellularLocation>
</comment>
<dbReference type="RefSeq" id="WP_078253692.1">
    <property type="nucleotide sequence ID" value="NZ_MUYU01000008.1"/>
</dbReference>
<dbReference type="InterPro" id="IPR001320">
    <property type="entry name" value="Iontro_rcpt_C"/>
</dbReference>
<dbReference type="GO" id="GO:0030313">
    <property type="term" value="C:cell envelope"/>
    <property type="evidence" value="ECO:0007669"/>
    <property type="project" value="UniProtKB-SubCell"/>
</dbReference>
<gene>
    <name evidence="7" type="ORF">B0680_03610</name>
</gene>
<evidence type="ECO:0000256" key="3">
    <source>
        <dbReference type="ARBA" id="ARBA00022729"/>
    </source>
</evidence>
<evidence type="ECO:0000256" key="1">
    <source>
        <dbReference type="ARBA" id="ARBA00004196"/>
    </source>
</evidence>
<organism evidence="7 8">
    <name type="scientific">Moraxella pluranimalium</name>
    <dbReference type="NCBI Taxonomy" id="470453"/>
    <lineage>
        <taxon>Bacteria</taxon>
        <taxon>Pseudomonadati</taxon>
        <taxon>Pseudomonadota</taxon>
        <taxon>Gammaproteobacteria</taxon>
        <taxon>Moraxellales</taxon>
        <taxon>Moraxellaceae</taxon>
        <taxon>Moraxella</taxon>
    </lineage>
</organism>
<protein>
    <submittedName>
        <fullName evidence="7">ABC transporter substrate-binding protein</fullName>
    </submittedName>
</protein>
<dbReference type="PANTHER" id="PTHR35936:SF17">
    <property type="entry name" value="ARGININE-BINDING EXTRACELLULAR PROTEIN ARTP"/>
    <property type="match status" value="1"/>
</dbReference>
<comment type="similarity">
    <text evidence="2 4">Belongs to the bacterial solute-binding protein 3 family.</text>
</comment>
<dbReference type="GO" id="GO:0016020">
    <property type="term" value="C:membrane"/>
    <property type="evidence" value="ECO:0007669"/>
    <property type="project" value="InterPro"/>
</dbReference>
<dbReference type="SMART" id="SM00079">
    <property type="entry name" value="PBPe"/>
    <property type="match status" value="1"/>
</dbReference>
<reference evidence="7 8" key="1">
    <citation type="submission" date="2017-02" db="EMBL/GenBank/DDBJ databases">
        <title>Draft genome sequence of Moraxella pluranimalium CCUG 54913T type strain.</title>
        <authorList>
            <person name="Salva-Serra F."/>
            <person name="Engstrom-Jakobsson H."/>
            <person name="Thorell K."/>
            <person name="Jaen-Luchoro D."/>
            <person name="Gonzales-Siles L."/>
            <person name="Karlsson R."/>
            <person name="Yazdan S."/>
            <person name="Boulund F."/>
            <person name="Johnning A."/>
            <person name="Engstrand L."/>
            <person name="Kristiansson E."/>
            <person name="Moore E."/>
        </authorList>
    </citation>
    <scope>NUCLEOTIDE SEQUENCE [LARGE SCALE GENOMIC DNA]</scope>
    <source>
        <strain evidence="7 8">CCUG 54913</strain>
    </source>
</reference>
<dbReference type="STRING" id="470453.B0680_03610"/>
<sequence>MLNRLATFGIISAIALAGCNQDKAPAADAPKADATKTEQRHLKIATEAAYPPFNDTDADGKIIGFDIDVINAVCAEMNAHCEVVAQDWDGLIPGLMANKYDAIIAGMSITPERQAQVDFSEPYFANTMMWLAKKDGSFDPNNIKGLVLGSQRSTTGADYISKNYDGKDGNTVQLYDTYTNAYLDMKAGRNAAVMAEKVSASDWLKQPGNEAFGLVGEEIDNNDNLGIAVRKGDALKADIDAALAKVKESGKLDEIKAVYFAK</sequence>
<evidence type="ECO:0000256" key="4">
    <source>
        <dbReference type="RuleBase" id="RU003744"/>
    </source>
</evidence>
<evidence type="ECO:0000313" key="7">
    <source>
        <dbReference type="EMBL" id="OOS24873.1"/>
    </source>
</evidence>
<keyword evidence="8" id="KW-1185">Reference proteome</keyword>
<dbReference type="GO" id="GO:0015276">
    <property type="term" value="F:ligand-gated monoatomic ion channel activity"/>
    <property type="evidence" value="ECO:0007669"/>
    <property type="project" value="InterPro"/>
</dbReference>
<feature type="domain" description="Solute-binding protein family 3/N-terminal" evidence="5">
    <location>
        <begin position="41"/>
        <end position="262"/>
    </location>
</feature>
<dbReference type="Pfam" id="PF00497">
    <property type="entry name" value="SBP_bac_3"/>
    <property type="match status" value="1"/>
</dbReference>
<evidence type="ECO:0000256" key="2">
    <source>
        <dbReference type="ARBA" id="ARBA00010333"/>
    </source>
</evidence>
<dbReference type="Gene3D" id="3.40.190.10">
    <property type="entry name" value="Periplasmic binding protein-like II"/>
    <property type="match status" value="2"/>
</dbReference>
<evidence type="ECO:0000259" key="6">
    <source>
        <dbReference type="SMART" id="SM00079"/>
    </source>
</evidence>
<dbReference type="PANTHER" id="PTHR35936">
    <property type="entry name" value="MEMBRANE-BOUND LYTIC MUREIN TRANSGLYCOSYLASE F"/>
    <property type="match status" value="1"/>
</dbReference>
<dbReference type="PROSITE" id="PS51257">
    <property type="entry name" value="PROKAR_LIPOPROTEIN"/>
    <property type="match status" value="1"/>
</dbReference>
<comment type="caution">
    <text evidence="7">The sequence shown here is derived from an EMBL/GenBank/DDBJ whole genome shotgun (WGS) entry which is preliminary data.</text>
</comment>
<feature type="domain" description="Ionotropic glutamate receptor C-terminal" evidence="6">
    <location>
        <begin position="41"/>
        <end position="262"/>
    </location>
</feature>
<name>A0A1T0CRA0_9GAMM</name>
<proteinExistence type="inferred from homology"/>
<dbReference type="InterPro" id="IPR018313">
    <property type="entry name" value="SBP_3_CS"/>
</dbReference>
<dbReference type="SUPFAM" id="SSF53850">
    <property type="entry name" value="Periplasmic binding protein-like II"/>
    <property type="match status" value="1"/>
</dbReference>
<evidence type="ECO:0000313" key="8">
    <source>
        <dbReference type="Proteomes" id="UP000189800"/>
    </source>
</evidence>